<evidence type="ECO:0000256" key="4">
    <source>
        <dbReference type="ARBA" id="ARBA00009439"/>
    </source>
</evidence>
<dbReference type="InterPro" id="IPR004584">
    <property type="entry name" value="Rad50_eukaryotes"/>
</dbReference>
<name>A0A8C2VVA0_CHILA</name>
<keyword evidence="17" id="KW-0469">Meiosis</keyword>
<evidence type="ECO:0000256" key="10">
    <source>
        <dbReference type="ARBA" id="ARBA00022833"/>
    </source>
</evidence>
<protein>
    <submittedName>
        <fullName evidence="22">RAD50 double strand break repair protein</fullName>
    </submittedName>
</protein>
<comment type="similarity">
    <text evidence="4">Belongs to the SMC family. RAD50 subfamily.</text>
</comment>
<dbReference type="GO" id="GO:0005524">
    <property type="term" value="F:ATP binding"/>
    <property type="evidence" value="ECO:0007669"/>
    <property type="project" value="UniProtKB-KW"/>
</dbReference>
<evidence type="ECO:0000256" key="8">
    <source>
        <dbReference type="ARBA" id="ARBA00022763"/>
    </source>
</evidence>
<evidence type="ECO:0000256" key="7">
    <source>
        <dbReference type="ARBA" id="ARBA00022741"/>
    </source>
</evidence>
<dbReference type="Proteomes" id="UP000694398">
    <property type="component" value="Unassembled WGS sequence"/>
</dbReference>
<dbReference type="GeneTree" id="ENSGT00390000018781"/>
<dbReference type="PANTHER" id="PTHR18867:SF12">
    <property type="entry name" value="DNA REPAIR PROTEIN RAD50"/>
    <property type="match status" value="1"/>
</dbReference>
<dbReference type="SUPFAM" id="SSF52540">
    <property type="entry name" value="P-loop containing nucleoside triphosphate hydrolases"/>
    <property type="match status" value="1"/>
</dbReference>
<keyword evidence="9" id="KW-0378">Hydrolase</keyword>
<dbReference type="Pfam" id="PF13476">
    <property type="entry name" value="AAA_23"/>
    <property type="match status" value="1"/>
</dbReference>
<dbReference type="PANTHER" id="PTHR18867">
    <property type="entry name" value="RAD50"/>
    <property type="match status" value="1"/>
</dbReference>
<dbReference type="GO" id="GO:0070192">
    <property type="term" value="P:chromosome organization involved in meiotic cell cycle"/>
    <property type="evidence" value="ECO:0007669"/>
    <property type="project" value="TreeGrafter"/>
</dbReference>
<dbReference type="GO" id="GO:0006302">
    <property type="term" value="P:double-strand break repair"/>
    <property type="evidence" value="ECO:0007669"/>
    <property type="project" value="InterPro"/>
</dbReference>
<dbReference type="PROSITE" id="PS51131">
    <property type="entry name" value="ZN_HOOK"/>
    <property type="match status" value="1"/>
</dbReference>
<evidence type="ECO:0000313" key="22">
    <source>
        <dbReference type="Ensembl" id="ENSCLAP00000021183.1"/>
    </source>
</evidence>
<keyword evidence="7" id="KW-0547">Nucleotide-binding</keyword>
<keyword evidence="14 20" id="KW-0175">Coiled coil</keyword>
<dbReference type="GO" id="GO:0000722">
    <property type="term" value="P:telomere maintenance via recombination"/>
    <property type="evidence" value="ECO:0007669"/>
    <property type="project" value="TreeGrafter"/>
</dbReference>
<accession>A0A8C2VVA0</accession>
<reference evidence="22" key="1">
    <citation type="submission" date="2025-08" db="UniProtKB">
        <authorList>
            <consortium name="Ensembl"/>
        </authorList>
    </citation>
    <scope>IDENTIFICATION</scope>
</reference>
<dbReference type="GO" id="GO:0000781">
    <property type="term" value="C:chromosome, telomeric region"/>
    <property type="evidence" value="ECO:0007669"/>
    <property type="project" value="UniProtKB-SubCell"/>
</dbReference>
<feature type="binding site" evidence="19">
    <location>
        <position position="577"/>
    </location>
    <ligand>
        <name>Zn(2+)</name>
        <dbReference type="ChEBI" id="CHEBI:29105"/>
    </ligand>
</feature>
<feature type="coiled-coil region" evidence="20">
    <location>
        <begin position="351"/>
        <end position="378"/>
    </location>
</feature>
<keyword evidence="5" id="KW-0158">Chromosome</keyword>
<evidence type="ECO:0000256" key="3">
    <source>
        <dbReference type="ARBA" id="ARBA00004574"/>
    </source>
</evidence>
<evidence type="ECO:0000259" key="21">
    <source>
        <dbReference type="PROSITE" id="PS51131"/>
    </source>
</evidence>
<dbReference type="Ensembl" id="ENSCLAT00000021384.1">
    <property type="protein sequence ID" value="ENSCLAP00000021183.1"/>
    <property type="gene ID" value="ENSCLAG00000014508.1"/>
</dbReference>
<dbReference type="FunFam" id="3.40.50.300:FF:003804">
    <property type="entry name" value="DNA repair protein RAD50 isoform X1"/>
    <property type="match status" value="1"/>
</dbReference>
<keyword evidence="11" id="KW-0067">ATP-binding</keyword>
<feature type="binding site" evidence="19">
    <location>
        <position position="580"/>
    </location>
    <ligand>
        <name>Zn(2+)</name>
        <dbReference type="ChEBI" id="CHEBI:29105"/>
    </ligand>
</feature>
<dbReference type="InterPro" id="IPR038729">
    <property type="entry name" value="Rad50/SbcC_AAA"/>
</dbReference>
<gene>
    <name evidence="22" type="primary">RAD50</name>
</gene>
<evidence type="ECO:0000313" key="23">
    <source>
        <dbReference type="Proteomes" id="UP000694398"/>
    </source>
</evidence>
<comment type="cofactor">
    <cofactor evidence="1">
        <name>Zn(2+)</name>
        <dbReference type="ChEBI" id="CHEBI:29105"/>
    </cofactor>
</comment>
<evidence type="ECO:0000256" key="6">
    <source>
        <dbReference type="ARBA" id="ARBA00022723"/>
    </source>
</evidence>
<keyword evidence="13" id="KW-0779">Telomere</keyword>
<dbReference type="NCBIfam" id="TIGR00606">
    <property type="entry name" value="rad50"/>
    <property type="match status" value="1"/>
</dbReference>
<evidence type="ECO:0000256" key="17">
    <source>
        <dbReference type="ARBA" id="ARBA00023254"/>
    </source>
</evidence>
<keyword evidence="16" id="KW-0539">Nucleus</keyword>
<comment type="subcellular location">
    <subcellularLocation>
        <location evidence="3">Chromosome</location>
        <location evidence="3">Telomere</location>
    </subcellularLocation>
    <subcellularLocation>
        <location evidence="2">Nucleus</location>
    </subcellularLocation>
</comment>
<dbReference type="GO" id="GO:0051880">
    <property type="term" value="F:G-quadruplex DNA binding"/>
    <property type="evidence" value="ECO:0007669"/>
    <property type="project" value="TreeGrafter"/>
</dbReference>
<organism evidence="22 23">
    <name type="scientific">Chinchilla lanigera</name>
    <name type="common">Long-tailed chinchilla</name>
    <name type="synonym">Chinchilla villidera</name>
    <dbReference type="NCBI Taxonomy" id="34839"/>
    <lineage>
        <taxon>Eukaryota</taxon>
        <taxon>Metazoa</taxon>
        <taxon>Chordata</taxon>
        <taxon>Craniata</taxon>
        <taxon>Vertebrata</taxon>
        <taxon>Euteleostomi</taxon>
        <taxon>Mammalia</taxon>
        <taxon>Eutheria</taxon>
        <taxon>Euarchontoglires</taxon>
        <taxon>Glires</taxon>
        <taxon>Rodentia</taxon>
        <taxon>Hystricomorpha</taxon>
        <taxon>Chinchillidae</taxon>
        <taxon>Chinchilla</taxon>
    </lineage>
</organism>
<dbReference type="GO" id="GO:0000794">
    <property type="term" value="C:condensed nuclear chromosome"/>
    <property type="evidence" value="ECO:0007669"/>
    <property type="project" value="TreeGrafter"/>
</dbReference>
<evidence type="ECO:0000256" key="9">
    <source>
        <dbReference type="ARBA" id="ARBA00022801"/>
    </source>
</evidence>
<evidence type="ECO:0000256" key="1">
    <source>
        <dbReference type="ARBA" id="ARBA00001947"/>
    </source>
</evidence>
<evidence type="ECO:0000256" key="12">
    <source>
        <dbReference type="ARBA" id="ARBA00022842"/>
    </source>
</evidence>
<keyword evidence="15" id="KW-0234">DNA repair</keyword>
<dbReference type="AlphaFoldDB" id="A0A8C2VVA0"/>
<proteinExistence type="inferred from homology"/>
<dbReference type="GO" id="GO:0007004">
    <property type="term" value="P:telomere maintenance via telomerase"/>
    <property type="evidence" value="ECO:0007669"/>
    <property type="project" value="TreeGrafter"/>
</dbReference>
<dbReference type="GO" id="GO:0043047">
    <property type="term" value="F:single-stranded telomeric DNA binding"/>
    <property type="evidence" value="ECO:0007669"/>
    <property type="project" value="TreeGrafter"/>
</dbReference>
<dbReference type="GO" id="GO:0003691">
    <property type="term" value="F:double-stranded telomeric DNA binding"/>
    <property type="evidence" value="ECO:0007669"/>
    <property type="project" value="TreeGrafter"/>
</dbReference>
<dbReference type="GO" id="GO:0016887">
    <property type="term" value="F:ATP hydrolysis activity"/>
    <property type="evidence" value="ECO:0007669"/>
    <property type="project" value="InterPro"/>
</dbReference>
<feature type="coiled-coil region" evidence="20">
    <location>
        <begin position="184"/>
        <end position="306"/>
    </location>
</feature>
<dbReference type="GO" id="GO:0030870">
    <property type="term" value="C:Mre11 complex"/>
    <property type="evidence" value="ECO:0007669"/>
    <property type="project" value="InterPro"/>
</dbReference>
<dbReference type="Pfam" id="PF04423">
    <property type="entry name" value="Rad50_zn_hook"/>
    <property type="match status" value="1"/>
</dbReference>
<evidence type="ECO:0000256" key="14">
    <source>
        <dbReference type="ARBA" id="ARBA00023054"/>
    </source>
</evidence>
<keyword evidence="10 19" id="KW-0862">Zinc</keyword>
<evidence type="ECO:0000256" key="19">
    <source>
        <dbReference type="PROSITE-ProRule" id="PRU00471"/>
    </source>
</evidence>
<keyword evidence="23" id="KW-1185">Reference proteome</keyword>
<evidence type="ECO:0000256" key="11">
    <source>
        <dbReference type="ARBA" id="ARBA00022840"/>
    </source>
</evidence>
<keyword evidence="6 19" id="KW-0479">Metal-binding</keyword>
<evidence type="ECO:0000256" key="20">
    <source>
        <dbReference type="SAM" id="Coils"/>
    </source>
</evidence>
<dbReference type="InterPro" id="IPR027417">
    <property type="entry name" value="P-loop_NTPase"/>
</dbReference>
<comment type="catalytic activity">
    <reaction evidence="18">
        <text>ATP + H2O = ADP + phosphate + H(+)</text>
        <dbReference type="Rhea" id="RHEA:13065"/>
        <dbReference type="ChEBI" id="CHEBI:15377"/>
        <dbReference type="ChEBI" id="CHEBI:15378"/>
        <dbReference type="ChEBI" id="CHEBI:30616"/>
        <dbReference type="ChEBI" id="CHEBI:43474"/>
        <dbReference type="ChEBI" id="CHEBI:456216"/>
    </reaction>
</comment>
<dbReference type="InterPro" id="IPR013134">
    <property type="entry name" value="Zn_hook_RAD50"/>
</dbReference>
<evidence type="ECO:0000256" key="18">
    <source>
        <dbReference type="ARBA" id="ARBA00049360"/>
    </source>
</evidence>
<feature type="domain" description="Zinc-hook" evidence="21">
    <location>
        <begin position="531"/>
        <end position="614"/>
    </location>
</feature>
<dbReference type="GO" id="GO:0046872">
    <property type="term" value="F:metal ion binding"/>
    <property type="evidence" value="ECO:0007669"/>
    <property type="project" value="UniProtKB-UniRule"/>
</dbReference>
<evidence type="ECO:0000256" key="2">
    <source>
        <dbReference type="ARBA" id="ARBA00004123"/>
    </source>
</evidence>
<keyword evidence="8" id="KW-0227">DNA damage</keyword>
<evidence type="ECO:0000256" key="5">
    <source>
        <dbReference type="ARBA" id="ARBA00022454"/>
    </source>
</evidence>
<keyword evidence="12" id="KW-0460">Magnesium</keyword>
<evidence type="ECO:0000256" key="15">
    <source>
        <dbReference type="ARBA" id="ARBA00023204"/>
    </source>
</evidence>
<evidence type="ECO:0000256" key="13">
    <source>
        <dbReference type="ARBA" id="ARBA00022895"/>
    </source>
</evidence>
<dbReference type="Gene3D" id="3.40.50.300">
    <property type="entry name" value="P-loop containing nucleotide triphosphate hydrolases"/>
    <property type="match status" value="1"/>
</dbReference>
<reference evidence="22" key="2">
    <citation type="submission" date="2025-09" db="UniProtKB">
        <authorList>
            <consortium name="Ensembl"/>
        </authorList>
    </citation>
    <scope>IDENTIFICATION</scope>
</reference>
<sequence length="614" mass="71511">TIIECLKYICTGDFPPGTKGNTFVHDPKVAQETDVRAQIRLQFRDVNGECIAVQRSMVCSQKSKKTEFKTLEGVITRTKHGEKVSISSKCAEIDREMISALGVSKSVLNNVIFCHQEDSNWPLSEGKALKQKFDEIFSATRYIKALETLRQVRQTQGQKVKECQTELKYLKQNKEKACEIRDQITNKEAQLTSSKEIIRSYENELEPLESRLQEIEHNLSKIIRLDNEIKALESRKKQMEKDNSELEQKMEKVFQGTDEQLNDLYHNHQRIVREKERKLVDCQRELEKLNKESRLLNQEKSELLVEQGRLQLQADRHQEHIRARDSLIQSLAAHLEFDGFERGPFSDRQIKNFHKLVRERQEEEAETANQQMNDFAEKETLKQKQIDEIRDKKAGLGRIIELKSEILSKKQNELKNVKYELQQLEGSSDRILELDQELTKAADKDEQIRKIKSRHNDELTSLLGYFPNKKQLEDWLHSKSKEINQTRDRLAKLNKELASAEQNKNHISNELKRKEEQLSTYEDKLFDVCGSQDFEIDLDRLKEDIEKSSKQRAMLAGATAVYSQFITQLTDENQSCCPVCQRVFQTEAELQEVISDLQSKLRLAPDKLKSTELE</sequence>
<feature type="coiled-coil region" evidence="20">
    <location>
        <begin position="476"/>
        <end position="551"/>
    </location>
</feature>
<evidence type="ECO:0000256" key="16">
    <source>
        <dbReference type="ARBA" id="ARBA00023242"/>
    </source>
</evidence>